<reference evidence="2 3" key="1">
    <citation type="submission" date="2024-01" db="EMBL/GenBank/DDBJ databases">
        <title>Comparative genomics of Cryptococcus and Kwoniella reveals pathogenesis evolution and contrasting modes of karyotype evolution via chromosome fusion or intercentromeric recombination.</title>
        <authorList>
            <person name="Coelho M.A."/>
            <person name="David-Palma M."/>
            <person name="Shea T."/>
            <person name="Bowers K."/>
            <person name="McGinley-Smith S."/>
            <person name="Mohammad A.W."/>
            <person name="Gnirke A."/>
            <person name="Yurkov A.M."/>
            <person name="Nowrousian M."/>
            <person name="Sun S."/>
            <person name="Cuomo C.A."/>
            <person name="Heitman J."/>
        </authorList>
    </citation>
    <scope>NUCLEOTIDE SEQUENCE [LARGE SCALE GENOMIC DNA]</scope>
    <source>
        <strain evidence="2 3">7685027</strain>
    </source>
</reference>
<evidence type="ECO:0000313" key="3">
    <source>
        <dbReference type="Proteomes" id="UP001432216"/>
    </source>
</evidence>
<feature type="region of interest" description="Disordered" evidence="1">
    <location>
        <begin position="51"/>
        <end position="70"/>
    </location>
</feature>
<sequence length="70" mass="7571">MKNSNDSGLVTREDFADEAALDLLLSSSTALPSSQSSTSILYIHSRYGRDTNKVERSMTTTTTPTATISK</sequence>
<dbReference type="RefSeq" id="XP_064721040.1">
    <property type="nucleotide sequence ID" value="XM_064864968.1"/>
</dbReference>
<protein>
    <submittedName>
        <fullName evidence="2">Uncharacterized protein</fullName>
    </submittedName>
</protein>
<feature type="compositionally biased region" description="Low complexity" evidence="1">
    <location>
        <begin position="59"/>
        <end position="70"/>
    </location>
</feature>
<dbReference type="EMBL" id="CP143810">
    <property type="protein sequence ID" value="WVO21801.1"/>
    <property type="molecule type" value="Genomic_DNA"/>
</dbReference>
<evidence type="ECO:0000313" key="2">
    <source>
        <dbReference type="EMBL" id="WVO21801.1"/>
    </source>
</evidence>
<dbReference type="Proteomes" id="UP001432216">
    <property type="component" value="Chromosome 5"/>
</dbReference>
<name>A0ABZ2AWR2_9TREE</name>
<gene>
    <name evidence="2" type="ORF">IAS62_003114</name>
</gene>
<organism evidence="2 3">
    <name type="scientific">Cryptococcus decagattii</name>
    <dbReference type="NCBI Taxonomy" id="1859122"/>
    <lineage>
        <taxon>Eukaryota</taxon>
        <taxon>Fungi</taxon>
        <taxon>Dikarya</taxon>
        <taxon>Basidiomycota</taxon>
        <taxon>Agaricomycotina</taxon>
        <taxon>Tremellomycetes</taxon>
        <taxon>Tremellales</taxon>
        <taxon>Cryptococcaceae</taxon>
        <taxon>Cryptococcus</taxon>
        <taxon>Cryptococcus gattii species complex</taxon>
    </lineage>
</organism>
<proteinExistence type="predicted"/>
<accession>A0ABZ2AWR2</accession>
<keyword evidence="3" id="KW-1185">Reference proteome</keyword>
<dbReference type="GeneID" id="89989887"/>
<evidence type="ECO:0000256" key="1">
    <source>
        <dbReference type="SAM" id="MobiDB-lite"/>
    </source>
</evidence>